<reference evidence="5 6" key="1">
    <citation type="submission" date="2011-02" db="EMBL/GenBank/DDBJ databases">
        <title>The Genome Sequence of Sphaeroforma arctica JP610.</title>
        <authorList>
            <consortium name="The Broad Institute Genome Sequencing Platform"/>
            <person name="Russ C."/>
            <person name="Cuomo C."/>
            <person name="Young S.K."/>
            <person name="Zeng Q."/>
            <person name="Gargeya S."/>
            <person name="Alvarado L."/>
            <person name="Berlin A."/>
            <person name="Chapman S.B."/>
            <person name="Chen Z."/>
            <person name="Freedman E."/>
            <person name="Gellesch M."/>
            <person name="Goldberg J."/>
            <person name="Griggs A."/>
            <person name="Gujja S."/>
            <person name="Heilman E."/>
            <person name="Heiman D."/>
            <person name="Howarth C."/>
            <person name="Mehta T."/>
            <person name="Neiman D."/>
            <person name="Pearson M."/>
            <person name="Roberts A."/>
            <person name="Saif S."/>
            <person name="Shea T."/>
            <person name="Shenoy N."/>
            <person name="Sisk P."/>
            <person name="Stolte C."/>
            <person name="Sykes S."/>
            <person name="White J."/>
            <person name="Yandava C."/>
            <person name="Burger G."/>
            <person name="Gray M.W."/>
            <person name="Holland P.W.H."/>
            <person name="King N."/>
            <person name="Lang F.B.F."/>
            <person name="Roger A.J."/>
            <person name="Ruiz-Trillo I."/>
            <person name="Haas B."/>
            <person name="Nusbaum C."/>
            <person name="Birren B."/>
        </authorList>
    </citation>
    <scope>NUCLEOTIDE SEQUENCE [LARGE SCALE GENOMIC DNA]</scope>
    <source>
        <strain evidence="5 6">JP610</strain>
    </source>
</reference>
<protein>
    <recommendedName>
        <fullName evidence="4">SNF2 N-terminal domain-containing protein</fullName>
    </recommendedName>
</protein>
<keyword evidence="1" id="KW-0547">Nucleotide-binding</keyword>
<feature type="domain" description="SNF2 N-terminal" evidence="4">
    <location>
        <begin position="1"/>
        <end position="92"/>
    </location>
</feature>
<dbReference type="GO" id="GO:0006281">
    <property type="term" value="P:DNA repair"/>
    <property type="evidence" value="ECO:0007669"/>
    <property type="project" value="TreeGrafter"/>
</dbReference>
<sequence>LDDLFSLIHFLQVSPYDDYAHWNREILKPFHSTDTVAKETAKVAIKAILSALMLRREKSTLDVDGKPIVVLPPKTVDTMKITASAEEQDFYTALYK</sequence>
<dbReference type="Pfam" id="PF00176">
    <property type="entry name" value="SNF2-rel_dom"/>
    <property type="match status" value="1"/>
</dbReference>
<dbReference type="RefSeq" id="XP_014145047.1">
    <property type="nucleotide sequence ID" value="XM_014289572.1"/>
</dbReference>
<organism evidence="5 6">
    <name type="scientific">Sphaeroforma arctica JP610</name>
    <dbReference type="NCBI Taxonomy" id="667725"/>
    <lineage>
        <taxon>Eukaryota</taxon>
        <taxon>Ichthyosporea</taxon>
        <taxon>Ichthyophonida</taxon>
        <taxon>Sphaeroforma</taxon>
    </lineage>
</organism>
<accession>A0A0L0F348</accession>
<dbReference type="GO" id="GO:0008094">
    <property type="term" value="F:ATP-dependent activity, acting on DNA"/>
    <property type="evidence" value="ECO:0007669"/>
    <property type="project" value="TreeGrafter"/>
</dbReference>
<dbReference type="GeneID" id="25916823"/>
<dbReference type="InterPro" id="IPR050628">
    <property type="entry name" value="SNF2_RAD54_helicase_TF"/>
</dbReference>
<dbReference type="AlphaFoldDB" id="A0A0L0F348"/>
<evidence type="ECO:0000256" key="1">
    <source>
        <dbReference type="ARBA" id="ARBA00022741"/>
    </source>
</evidence>
<dbReference type="InterPro" id="IPR000330">
    <property type="entry name" value="SNF2_N"/>
</dbReference>
<dbReference type="STRING" id="667725.A0A0L0F348"/>
<keyword evidence="3" id="KW-0067">ATP-binding</keyword>
<evidence type="ECO:0000256" key="2">
    <source>
        <dbReference type="ARBA" id="ARBA00022801"/>
    </source>
</evidence>
<dbReference type="GO" id="GO:0005524">
    <property type="term" value="F:ATP binding"/>
    <property type="evidence" value="ECO:0007669"/>
    <property type="project" value="UniProtKB-KW"/>
</dbReference>
<feature type="non-terminal residue" evidence="5">
    <location>
        <position position="96"/>
    </location>
</feature>
<dbReference type="GO" id="GO:0016787">
    <property type="term" value="F:hydrolase activity"/>
    <property type="evidence" value="ECO:0007669"/>
    <property type="project" value="UniProtKB-KW"/>
</dbReference>
<keyword evidence="6" id="KW-1185">Reference proteome</keyword>
<dbReference type="PANTHER" id="PTHR45626">
    <property type="entry name" value="TRANSCRIPTION TERMINATION FACTOR 2-RELATED"/>
    <property type="match status" value="1"/>
</dbReference>
<name>A0A0L0F348_9EUKA</name>
<evidence type="ECO:0000313" key="6">
    <source>
        <dbReference type="Proteomes" id="UP000054560"/>
    </source>
</evidence>
<keyword evidence="2" id="KW-0378">Hydrolase</keyword>
<dbReference type="OrthoDB" id="1305622at2759"/>
<dbReference type="Gene3D" id="3.40.50.10810">
    <property type="entry name" value="Tandem AAA-ATPase domain"/>
    <property type="match status" value="1"/>
</dbReference>
<dbReference type="EMBL" id="KQ249407">
    <property type="protein sequence ID" value="KNC71145.1"/>
    <property type="molecule type" value="Genomic_DNA"/>
</dbReference>
<dbReference type="GO" id="GO:0005634">
    <property type="term" value="C:nucleus"/>
    <property type="evidence" value="ECO:0007669"/>
    <property type="project" value="TreeGrafter"/>
</dbReference>
<dbReference type="Proteomes" id="UP000054560">
    <property type="component" value="Unassembled WGS sequence"/>
</dbReference>
<dbReference type="PANTHER" id="PTHR45626:SF22">
    <property type="entry name" value="DNA REPAIR PROTEIN RAD5"/>
    <property type="match status" value="1"/>
</dbReference>
<proteinExistence type="predicted"/>
<evidence type="ECO:0000313" key="5">
    <source>
        <dbReference type="EMBL" id="KNC71145.1"/>
    </source>
</evidence>
<evidence type="ECO:0000256" key="3">
    <source>
        <dbReference type="ARBA" id="ARBA00022840"/>
    </source>
</evidence>
<evidence type="ECO:0000259" key="4">
    <source>
        <dbReference type="Pfam" id="PF00176"/>
    </source>
</evidence>
<gene>
    <name evidence="5" type="ORF">SARC_16319</name>
</gene>
<dbReference type="eggNOG" id="KOG1001">
    <property type="taxonomic scope" value="Eukaryota"/>
</dbReference>
<dbReference type="InterPro" id="IPR038718">
    <property type="entry name" value="SNF2-like_sf"/>
</dbReference>
<feature type="non-terminal residue" evidence="5">
    <location>
        <position position="1"/>
    </location>
</feature>